<proteinExistence type="predicted"/>
<dbReference type="GO" id="GO:0051082">
    <property type="term" value="F:unfolded protein binding"/>
    <property type="evidence" value="ECO:0000318"/>
    <property type="project" value="GO_Central"/>
</dbReference>
<name>E9GF54_DAPPU</name>
<dbReference type="EMBL" id="GL732541">
    <property type="protein sequence ID" value="EFX81957.1"/>
    <property type="molecule type" value="Genomic_DNA"/>
</dbReference>
<dbReference type="Proteomes" id="UP000000305">
    <property type="component" value="Unassembled WGS sequence"/>
</dbReference>
<protein>
    <recommendedName>
        <fullName evidence="2">J domain-containing protein</fullName>
    </recommendedName>
</protein>
<keyword evidence="1" id="KW-0143">Chaperone</keyword>
<dbReference type="PROSITE" id="PS50076">
    <property type="entry name" value="DNAJ_2"/>
    <property type="match status" value="1"/>
</dbReference>
<dbReference type="HOGENOM" id="CLU_017633_12_0_1"/>
<dbReference type="PROSITE" id="PS00636">
    <property type="entry name" value="DNAJ_1"/>
    <property type="match status" value="1"/>
</dbReference>
<evidence type="ECO:0000313" key="4">
    <source>
        <dbReference type="Proteomes" id="UP000000305"/>
    </source>
</evidence>
<dbReference type="CDD" id="cd06257">
    <property type="entry name" value="DnaJ"/>
    <property type="match status" value="1"/>
</dbReference>
<dbReference type="OMA" id="HHRFRSP"/>
<organism evidence="3 4">
    <name type="scientific">Daphnia pulex</name>
    <name type="common">Water flea</name>
    <dbReference type="NCBI Taxonomy" id="6669"/>
    <lineage>
        <taxon>Eukaryota</taxon>
        <taxon>Metazoa</taxon>
        <taxon>Ecdysozoa</taxon>
        <taxon>Arthropoda</taxon>
        <taxon>Crustacea</taxon>
        <taxon>Branchiopoda</taxon>
        <taxon>Diplostraca</taxon>
        <taxon>Cladocera</taxon>
        <taxon>Anomopoda</taxon>
        <taxon>Daphniidae</taxon>
        <taxon>Daphnia</taxon>
    </lineage>
</organism>
<dbReference type="InterPro" id="IPR001623">
    <property type="entry name" value="DnaJ_domain"/>
</dbReference>
<accession>E9GF54</accession>
<dbReference type="PANTHER" id="PTHR45168">
    <property type="entry name" value="DNAJ HOMOLOG SUBFAMILY B MEMBER 2"/>
    <property type="match status" value="1"/>
</dbReference>
<dbReference type="GO" id="GO:0005737">
    <property type="term" value="C:cytoplasm"/>
    <property type="evidence" value="ECO:0000318"/>
    <property type="project" value="GO_Central"/>
</dbReference>
<dbReference type="InParanoid" id="E9GF54"/>
<dbReference type="eggNOG" id="KOG0714">
    <property type="taxonomic scope" value="Eukaryota"/>
</dbReference>
<dbReference type="InterPro" id="IPR018253">
    <property type="entry name" value="DnaJ_domain_CS"/>
</dbReference>
<reference evidence="3 4" key="1">
    <citation type="journal article" date="2011" name="Science">
        <title>The ecoresponsive genome of Daphnia pulex.</title>
        <authorList>
            <person name="Colbourne J.K."/>
            <person name="Pfrender M.E."/>
            <person name="Gilbert D."/>
            <person name="Thomas W.K."/>
            <person name="Tucker A."/>
            <person name="Oakley T.H."/>
            <person name="Tokishita S."/>
            <person name="Aerts A."/>
            <person name="Arnold G.J."/>
            <person name="Basu M.K."/>
            <person name="Bauer D.J."/>
            <person name="Caceres C.E."/>
            <person name="Carmel L."/>
            <person name="Casola C."/>
            <person name="Choi J.H."/>
            <person name="Detter J.C."/>
            <person name="Dong Q."/>
            <person name="Dusheyko S."/>
            <person name="Eads B.D."/>
            <person name="Frohlich T."/>
            <person name="Geiler-Samerotte K.A."/>
            <person name="Gerlach D."/>
            <person name="Hatcher P."/>
            <person name="Jogdeo S."/>
            <person name="Krijgsveld J."/>
            <person name="Kriventseva E.V."/>
            <person name="Kultz D."/>
            <person name="Laforsch C."/>
            <person name="Lindquist E."/>
            <person name="Lopez J."/>
            <person name="Manak J.R."/>
            <person name="Muller J."/>
            <person name="Pangilinan J."/>
            <person name="Patwardhan R.P."/>
            <person name="Pitluck S."/>
            <person name="Pritham E.J."/>
            <person name="Rechtsteiner A."/>
            <person name="Rho M."/>
            <person name="Rogozin I.B."/>
            <person name="Sakarya O."/>
            <person name="Salamov A."/>
            <person name="Schaack S."/>
            <person name="Shapiro H."/>
            <person name="Shiga Y."/>
            <person name="Skalitzky C."/>
            <person name="Smith Z."/>
            <person name="Souvorov A."/>
            <person name="Sung W."/>
            <person name="Tang Z."/>
            <person name="Tsuchiya D."/>
            <person name="Tu H."/>
            <person name="Vos H."/>
            <person name="Wang M."/>
            <person name="Wolf Y.I."/>
            <person name="Yamagata H."/>
            <person name="Yamada T."/>
            <person name="Ye Y."/>
            <person name="Shaw J.R."/>
            <person name="Andrews J."/>
            <person name="Crease T.J."/>
            <person name="Tang H."/>
            <person name="Lucas S.M."/>
            <person name="Robertson H.M."/>
            <person name="Bork P."/>
            <person name="Koonin E.V."/>
            <person name="Zdobnov E.M."/>
            <person name="Grigoriev I.V."/>
            <person name="Lynch M."/>
            <person name="Boore J.L."/>
        </authorList>
    </citation>
    <scope>NUCLEOTIDE SEQUENCE [LARGE SCALE GENOMIC DNA]</scope>
</reference>
<dbReference type="Pfam" id="PF00226">
    <property type="entry name" value="DnaJ"/>
    <property type="match status" value="1"/>
</dbReference>
<feature type="domain" description="J" evidence="2">
    <location>
        <begin position="3"/>
        <end position="69"/>
    </location>
</feature>
<dbReference type="SMART" id="SM00271">
    <property type="entry name" value="DnaJ"/>
    <property type="match status" value="1"/>
</dbReference>
<evidence type="ECO:0000313" key="3">
    <source>
        <dbReference type="EMBL" id="EFX81957.1"/>
    </source>
</evidence>
<dbReference type="PhylomeDB" id="E9GF54"/>
<keyword evidence="4" id="KW-1185">Reference proteome</keyword>
<dbReference type="KEGG" id="dpx:DAPPUDRAFT_49701"/>
<dbReference type="STRING" id="6669.E9GF54"/>
<dbReference type="FunCoup" id="E9GF54">
    <property type="interactions" value="463"/>
</dbReference>
<sequence length="255" mass="27908">MVDYYKILEIQRSATTTDIKKSYRRLALKWHPDKNPDNQEEATSRFRELSEAYEVLIDEKKRKIYDQYGKEGLLNSGFDSFGFGSPFDFGFGFPGFAFRDPEEVFKEFFRGDPMADLMDDFFGNDPFFGGQRPSVSGGLSRQPNNSLASPFFSPMGFGMGGLGGPMGISNFFSMHDTMGSGVGGSEFFSTTTFGVGAGGQPVPAVKRTSTSTRVSNGKKIVTKKVVENGVETVTISENGVLKSKTINGVAQAIAY</sequence>
<dbReference type="GO" id="GO:0005634">
    <property type="term" value="C:nucleus"/>
    <property type="evidence" value="ECO:0000318"/>
    <property type="project" value="GO_Central"/>
</dbReference>
<dbReference type="GO" id="GO:0044183">
    <property type="term" value="F:protein folding chaperone"/>
    <property type="evidence" value="ECO:0000318"/>
    <property type="project" value="GO_Central"/>
</dbReference>
<dbReference type="InterPro" id="IPR043183">
    <property type="entry name" value="DNJB2/6-like"/>
</dbReference>
<dbReference type="InterPro" id="IPR036869">
    <property type="entry name" value="J_dom_sf"/>
</dbReference>
<evidence type="ECO:0000256" key="1">
    <source>
        <dbReference type="ARBA" id="ARBA00023186"/>
    </source>
</evidence>
<dbReference type="GO" id="GO:0030544">
    <property type="term" value="F:Hsp70 protein binding"/>
    <property type="evidence" value="ECO:0007669"/>
    <property type="project" value="InterPro"/>
</dbReference>
<dbReference type="PANTHER" id="PTHR45168:SF3">
    <property type="entry name" value="DNAJ HEAT SHOCK PROTEIN FAMILY (HSP40) MEMBER B2"/>
    <property type="match status" value="1"/>
</dbReference>
<gene>
    <name evidence="3" type="ORF">DAPPUDRAFT_49701</name>
</gene>
<dbReference type="GO" id="GO:0051087">
    <property type="term" value="F:protein-folding chaperone binding"/>
    <property type="evidence" value="ECO:0000318"/>
    <property type="project" value="GO_Central"/>
</dbReference>
<dbReference type="Gene3D" id="1.10.287.110">
    <property type="entry name" value="DnaJ domain"/>
    <property type="match status" value="1"/>
</dbReference>
<dbReference type="PRINTS" id="PR00625">
    <property type="entry name" value="JDOMAIN"/>
</dbReference>
<evidence type="ECO:0000259" key="2">
    <source>
        <dbReference type="PROSITE" id="PS50076"/>
    </source>
</evidence>
<dbReference type="SUPFAM" id="SSF46565">
    <property type="entry name" value="Chaperone J-domain"/>
    <property type="match status" value="1"/>
</dbReference>
<dbReference type="OrthoDB" id="10250354at2759"/>
<dbReference type="AlphaFoldDB" id="E9GF54"/>